<reference evidence="1" key="1">
    <citation type="journal article" date="2020" name="Stud. Mycol.">
        <title>101 Dothideomycetes genomes: a test case for predicting lifestyles and emergence of pathogens.</title>
        <authorList>
            <person name="Haridas S."/>
            <person name="Albert R."/>
            <person name="Binder M."/>
            <person name="Bloem J."/>
            <person name="Labutti K."/>
            <person name="Salamov A."/>
            <person name="Andreopoulos B."/>
            <person name="Baker S."/>
            <person name="Barry K."/>
            <person name="Bills G."/>
            <person name="Bluhm B."/>
            <person name="Cannon C."/>
            <person name="Castanera R."/>
            <person name="Culley D."/>
            <person name="Daum C."/>
            <person name="Ezra D."/>
            <person name="Gonzalez J."/>
            <person name="Henrissat B."/>
            <person name="Kuo A."/>
            <person name="Liang C."/>
            <person name="Lipzen A."/>
            <person name="Lutzoni F."/>
            <person name="Magnuson J."/>
            <person name="Mondo S."/>
            <person name="Nolan M."/>
            <person name="Ohm R."/>
            <person name="Pangilinan J."/>
            <person name="Park H.-J."/>
            <person name="Ramirez L."/>
            <person name="Alfaro M."/>
            <person name="Sun H."/>
            <person name="Tritt A."/>
            <person name="Yoshinaga Y."/>
            <person name="Zwiers L.-H."/>
            <person name="Turgeon B."/>
            <person name="Goodwin S."/>
            <person name="Spatafora J."/>
            <person name="Crous P."/>
            <person name="Grigoriev I."/>
        </authorList>
    </citation>
    <scope>NUCLEOTIDE SEQUENCE</scope>
    <source>
        <strain evidence="1">CBS 123094</strain>
    </source>
</reference>
<dbReference type="Proteomes" id="UP000799779">
    <property type="component" value="Unassembled WGS sequence"/>
</dbReference>
<gene>
    <name evidence="1" type="ORF">P154DRAFT_590665</name>
</gene>
<dbReference type="AlphaFoldDB" id="A0A6A5WNM5"/>
<keyword evidence="2" id="KW-1185">Reference proteome</keyword>
<protein>
    <submittedName>
        <fullName evidence="1">Uncharacterized protein</fullName>
    </submittedName>
</protein>
<sequence>MIGSGRNPANAIQTAAFDDPDNLPRTVFSFDPELKRMLLGRSAQGRLLWIAYHKLHRKTKEETILSTKVYLDSKARNGLSEHETAKLPLQELIDYSTMPLEFRNITSERSLLAGKSAGGIIFSTWLRKLQEEDPTASRKDESQWTEVVGSLTVASKRNRYLSIAIIGGKLGAYINLIRTTPYPNFLAKHYQRRVLGGPCACANNFPMYQAQGVPISRRARRPPPPSTPPQFTTRGLSNRTRANIVRFLQLGWRTEDVAGRERCAVSAVYRVVENLERYGSFRKPVQGQLGKPLRISDEDGEALFSELMRSGWMY</sequence>
<evidence type="ECO:0000313" key="2">
    <source>
        <dbReference type="Proteomes" id="UP000799779"/>
    </source>
</evidence>
<proteinExistence type="predicted"/>
<dbReference type="OrthoDB" id="3957746at2759"/>
<organism evidence="1 2">
    <name type="scientific">Amniculicola lignicola CBS 123094</name>
    <dbReference type="NCBI Taxonomy" id="1392246"/>
    <lineage>
        <taxon>Eukaryota</taxon>
        <taxon>Fungi</taxon>
        <taxon>Dikarya</taxon>
        <taxon>Ascomycota</taxon>
        <taxon>Pezizomycotina</taxon>
        <taxon>Dothideomycetes</taxon>
        <taxon>Pleosporomycetidae</taxon>
        <taxon>Pleosporales</taxon>
        <taxon>Amniculicolaceae</taxon>
        <taxon>Amniculicola</taxon>
    </lineage>
</organism>
<name>A0A6A5WNM5_9PLEO</name>
<accession>A0A6A5WNM5</accession>
<evidence type="ECO:0000313" key="1">
    <source>
        <dbReference type="EMBL" id="KAF2003473.1"/>
    </source>
</evidence>
<dbReference type="EMBL" id="ML977572">
    <property type="protein sequence ID" value="KAF2003473.1"/>
    <property type="molecule type" value="Genomic_DNA"/>
</dbReference>
<dbReference type="InterPro" id="IPR009057">
    <property type="entry name" value="Homeodomain-like_sf"/>
</dbReference>
<dbReference type="SUPFAM" id="SSF46689">
    <property type="entry name" value="Homeodomain-like"/>
    <property type="match status" value="1"/>
</dbReference>